<dbReference type="Pfam" id="PF03372">
    <property type="entry name" value="Exo_endo_phos"/>
    <property type="match status" value="1"/>
</dbReference>
<feature type="domain" description="Endonuclease/exonuclease/phosphatase" evidence="1">
    <location>
        <begin position="27"/>
        <end position="153"/>
    </location>
</feature>
<dbReference type="EMBL" id="GEZM01000581">
    <property type="protein sequence ID" value="JAV98362.1"/>
    <property type="molecule type" value="Transcribed_RNA"/>
</dbReference>
<dbReference type="PANTHER" id="PTHR33776:SF4">
    <property type="entry name" value="ENDONUCLEASE_EXONUCLEASE_PHOSPHATASE DOMAIN-CONTAINING PROTEIN"/>
    <property type="match status" value="1"/>
</dbReference>
<dbReference type="GO" id="GO:0003824">
    <property type="term" value="F:catalytic activity"/>
    <property type="evidence" value="ECO:0007669"/>
    <property type="project" value="InterPro"/>
</dbReference>
<name>A0A1Y1NKA4_PHOPY</name>
<evidence type="ECO:0000259" key="1">
    <source>
        <dbReference type="Pfam" id="PF03372"/>
    </source>
</evidence>
<dbReference type="SUPFAM" id="SSF56219">
    <property type="entry name" value="DNase I-like"/>
    <property type="match status" value="1"/>
</dbReference>
<organism evidence="2">
    <name type="scientific">Photinus pyralis</name>
    <name type="common">Common eastern firefly</name>
    <name type="synonym">Lampyris pyralis</name>
    <dbReference type="NCBI Taxonomy" id="7054"/>
    <lineage>
        <taxon>Eukaryota</taxon>
        <taxon>Metazoa</taxon>
        <taxon>Ecdysozoa</taxon>
        <taxon>Arthropoda</taxon>
        <taxon>Hexapoda</taxon>
        <taxon>Insecta</taxon>
        <taxon>Pterygota</taxon>
        <taxon>Neoptera</taxon>
        <taxon>Endopterygota</taxon>
        <taxon>Coleoptera</taxon>
        <taxon>Polyphaga</taxon>
        <taxon>Elateriformia</taxon>
        <taxon>Elateroidea</taxon>
        <taxon>Lampyridae</taxon>
        <taxon>Lampyrinae</taxon>
        <taxon>Photinus</taxon>
    </lineage>
</organism>
<sequence>MTRCLDIAHLNTRSLMANFSDLKEMLIFKKYDVLAVTETWLTSRISTIAVDIPGYTFVRSDRVCEKRGGGVGMYIRKGITFSIVESVSSNLHIALEQLWIVLKLHNFTLVTGVIYRRQECAYAGFFEALEESLSLLMTHGNHILYTGDFNIDYLKSTDSQTLQMLSLFHIFDNKQIINEPTRVCKRAVH</sequence>
<protein>
    <recommendedName>
        <fullName evidence="1">Endonuclease/exonuclease/phosphatase domain-containing protein</fullName>
    </recommendedName>
</protein>
<dbReference type="PANTHER" id="PTHR33776">
    <property type="entry name" value="ENDO/EXONUCLEASE/PHOSPHATASE DOMAIN-CONTAINING PROTEIN"/>
    <property type="match status" value="1"/>
</dbReference>
<dbReference type="AlphaFoldDB" id="A0A1Y1NKA4"/>
<accession>A0A1Y1NKA4</accession>
<dbReference type="InterPro" id="IPR005135">
    <property type="entry name" value="Endo/exonuclease/phosphatase"/>
</dbReference>
<proteinExistence type="predicted"/>
<evidence type="ECO:0000313" key="2">
    <source>
        <dbReference type="EMBL" id="JAV98362.1"/>
    </source>
</evidence>
<dbReference type="InterPro" id="IPR036691">
    <property type="entry name" value="Endo/exonu/phosph_ase_sf"/>
</dbReference>
<dbReference type="Gene3D" id="3.60.10.10">
    <property type="entry name" value="Endonuclease/exonuclease/phosphatase"/>
    <property type="match status" value="1"/>
</dbReference>
<reference evidence="2" key="1">
    <citation type="journal article" date="2016" name="Sci. Rep.">
        <title>Molecular characterization of firefly nuptial gifts: a multi-omics approach sheds light on postcopulatory sexual selection.</title>
        <authorList>
            <person name="Al-Wathiqui N."/>
            <person name="Fallon T.R."/>
            <person name="South A."/>
            <person name="Weng J.K."/>
            <person name="Lewis S.M."/>
        </authorList>
    </citation>
    <scope>NUCLEOTIDE SEQUENCE</scope>
</reference>